<dbReference type="Proteomes" id="UP000344274">
    <property type="component" value="Unassembled WGS sequence"/>
</dbReference>
<reference evidence="2 3" key="1">
    <citation type="submission" date="2019-09" db="EMBL/GenBank/DDBJ databases">
        <authorList>
            <person name="Chandra G."/>
            <person name="Truman W A."/>
        </authorList>
    </citation>
    <scope>NUCLEOTIDE SEQUENCE [LARGE SCALE GENOMIC DNA]</scope>
    <source>
        <strain evidence="2">PS673</strain>
    </source>
</reference>
<evidence type="ECO:0000313" key="3">
    <source>
        <dbReference type="Proteomes" id="UP000344274"/>
    </source>
</evidence>
<evidence type="ECO:0000256" key="1">
    <source>
        <dbReference type="SAM" id="MobiDB-lite"/>
    </source>
</evidence>
<name>A0A5E6TUX2_PSEFL</name>
<feature type="region of interest" description="Disordered" evidence="1">
    <location>
        <begin position="199"/>
        <end position="266"/>
    </location>
</feature>
<gene>
    <name evidence="2" type="ORF">PS673_03077</name>
</gene>
<accession>A0A5E6TUX2</accession>
<proteinExistence type="predicted"/>
<feature type="compositionally biased region" description="Polar residues" evidence="1">
    <location>
        <begin position="257"/>
        <end position="266"/>
    </location>
</feature>
<dbReference type="EMBL" id="CABVHB010000022">
    <property type="protein sequence ID" value="VVM96816.1"/>
    <property type="molecule type" value="Genomic_DNA"/>
</dbReference>
<organism evidence="2 3">
    <name type="scientific">Pseudomonas fluorescens</name>
    <dbReference type="NCBI Taxonomy" id="294"/>
    <lineage>
        <taxon>Bacteria</taxon>
        <taxon>Pseudomonadati</taxon>
        <taxon>Pseudomonadota</taxon>
        <taxon>Gammaproteobacteria</taxon>
        <taxon>Pseudomonadales</taxon>
        <taxon>Pseudomonadaceae</taxon>
        <taxon>Pseudomonas</taxon>
    </lineage>
</organism>
<sequence>MTAAPFMAPLFAGLFFCQGFTDSGADHYSCGSELARDGFVSGDVFFTGVHIHCCGNGHLGFRPYGGSLGKAERRPAPSNQGLLPLSFGASLRLGMPSLRSCSVGPPPSAIHGRGRLTRHPCRVAHCAEPPLGLTRGRTPQQRPRRPTGRPVCWVRSAVMYLVDWQVAIASKLAPTGIEYICKISVGWQAVFASRLAPTVDPGRSARDWSAGRPPSRASPLPQGLGTSAKTKSAVRPPSRASSLPQKSRAKADRRTPTLFTTHQAER</sequence>
<protein>
    <submittedName>
        <fullName evidence="2">Uncharacterized protein</fullName>
    </submittedName>
</protein>
<dbReference type="AlphaFoldDB" id="A0A5E6TUX2"/>
<evidence type="ECO:0000313" key="2">
    <source>
        <dbReference type="EMBL" id="VVM96816.1"/>
    </source>
</evidence>